<proteinExistence type="inferred from homology"/>
<dbReference type="EMBL" id="CAJJDN010000010">
    <property type="protein sequence ID" value="CAD8056273.1"/>
    <property type="molecule type" value="Genomic_DNA"/>
</dbReference>
<evidence type="ECO:0000313" key="7">
    <source>
        <dbReference type="Proteomes" id="UP000692954"/>
    </source>
</evidence>
<feature type="domain" description="Ammonium transporter AmtB-like" evidence="5">
    <location>
        <begin position="3"/>
        <end position="105"/>
    </location>
</feature>
<name>A0A8S1KRT9_9CILI</name>
<keyword evidence="4" id="KW-0472">Membrane</keyword>
<keyword evidence="4" id="KW-0812">Transmembrane</keyword>
<dbReference type="InterPro" id="IPR024041">
    <property type="entry name" value="NH4_transpt_AmtB-like_dom"/>
</dbReference>
<organism evidence="6 7">
    <name type="scientific">Paramecium sonneborni</name>
    <dbReference type="NCBI Taxonomy" id="65129"/>
    <lineage>
        <taxon>Eukaryota</taxon>
        <taxon>Sar</taxon>
        <taxon>Alveolata</taxon>
        <taxon>Ciliophora</taxon>
        <taxon>Intramacronucleata</taxon>
        <taxon>Oligohymenophorea</taxon>
        <taxon>Peniculida</taxon>
        <taxon>Parameciidae</taxon>
        <taxon>Paramecium</taxon>
    </lineage>
</organism>
<keyword evidence="3" id="KW-0924">Ammonia transport</keyword>
<dbReference type="PANTHER" id="PTHR11730">
    <property type="entry name" value="AMMONIUM TRANSPORTER"/>
    <property type="match status" value="1"/>
</dbReference>
<sequence>MRVFKATLSCIGVSIVSGGAVERLKFLDWVVLVLFYSGFVSPAIVHWTNKDGCFNKITSKDLGRAGFIFYSADVAGLIVTIVSKPRKYRFDLNNNLNFWAFSSIYVTFSAIMDKSNLINLLHKFRDQQQLILQQLKVQMDFVVLQLDI</sequence>
<evidence type="ECO:0000259" key="5">
    <source>
        <dbReference type="Pfam" id="PF00909"/>
    </source>
</evidence>
<dbReference type="OrthoDB" id="534912at2759"/>
<protein>
    <recommendedName>
        <fullName evidence="5">Ammonium transporter AmtB-like domain-containing protein</fullName>
    </recommendedName>
</protein>
<evidence type="ECO:0000313" key="6">
    <source>
        <dbReference type="EMBL" id="CAD8056273.1"/>
    </source>
</evidence>
<dbReference type="GO" id="GO:0008519">
    <property type="term" value="F:ammonium channel activity"/>
    <property type="evidence" value="ECO:0007669"/>
    <property type="project" value="InterPro"/>
</dbReference>
<keyword evidence="7" id="KW-1185">Reference proteome</keyword>
<dbReference type="GO" id="GO:0005886">
    <property type="term" value="C:plasma membrane"/>
    <property type="evidence" value="ECO:0007669"/>
    <property type="project" value="TreeGrafter"/>
</dbReference>
<feature type="transmembrane region" description="Helical" evidence="4">
    <location>
        <begin position="67"/>
        <end position="84"/>
    </location>
</feature>
<comment type="caution">
    <text evidence="6">The sequence shown here is derived from an EMBL/GenBank/DDBJ whole genome shotgun (WGS) entry which is preliminary data.</text>
</comment>
<dbReference type="PANTHER" id="PTHR11730:SF6">
    <property type="entry name" value="AMMONIUM TRANSPORTER"/>
    <property type="match status" value="1"/>
</dbReference>
<dbReference type="GO" id="GO:0097272">
    <property type="term" value="P:ammonium homeostasis"/>
    <property type="evidence" value="ECO:0007669"/>
    <property type="project" value="TreeGrafter"/>
</dbReference>
<reference evidence="6" key="1">
    <citation type="submission" date="2021-01" db="EMBL/GenBank/DDBJ databases">
        <authorList>
            <consortium name="Genoscope - CEA"/>
            <person name="William W."/>
        </authorList>
    </citation>
    <scope>NUCLEOTIDE SEQUENCE</scope>
</reference>
<evidence type="ECO:0000256" key="3">
    <source>
        <dbReference type="ARBA" id="ARBA00023177"/>
    </source>
</evidence>
<dbReference type="Pfam" id="PF00909">
    <property type="entry name" value="Ammonium_transp"/>
    <property type="match status" value="1"/>
</dbReference>
<keyword evidence="4" id="KW-1133">Transmembrane helix</keyword>
<comment type="similarity">
    <text evidence="1">Belongs to the ammonia transporter channel (TC 1.A.11.2) family.</text>
</comment>
<feature type="transmembrane region" description="Helical" evidence="4">
    <location>
        <begin position="28"/>
        <end position="47"/>
    </location>
</feature>
<evidence type="ECO:0000256" key="1">
    <source>
        <dbReference type="ARBA" id="ARBA00005887"/>
    </source>
</evidence>
<dbReference type="Proteomes" id="UP000692954">
    <property type="component" value="Unassembled WGS sequence"/>
</dbReference>
<feature type="transmembrane region" description="Helical" evidence="4">
    <location>
        <begin position="96"/>
        <end position="113"/>
    </location>
</feature>
<evidence type="ECO:0000256" key="2">
    <source>
        <dbReference type="ARBA" id="ARBA00022448"/>
    </source>
</evidence>
<accession>A0A8S1KRT9</accession>
<evidence type="ECO:0000256" key="4">
    <source>
        <dbReference type="SAM" id="Phobius"/>
    </source>
</evidence>
<keyword evidence="2" id="KW-0813">Transport</keyword>
<dbReference type="AlphaFoldDB" id="A0A8S1KRT9"/>
<gene>
    <name evidence="6" type="ORF">PSON_ATCC_30995.1.T0100155</name>
</gene>